<keyword evidence="3" id="KW-1185">Reference proteome</keyword>
<feature type="compositionally biased region" description="Acidic residues" evidence="1">
    <location>
        <begin position="404"/>
        <end position="414"/>
    </location>
</feature>
<dbReference type="OrthoDB" id="8011529at2"/>
<comment type="caution">
    <text evidence="2">The sequence shown here is derived from an EMBL/GenBank/DDBJ whole genome shotgun (WGS) entry which is preliminary data.</text>
</comment>
<protein>
    <submittedName>
        <fullName evidence="2">Uncharacterized protein</fullName>
    </submittedName>
</protein>
<dbReference type="AlphaFoldDB" id="A0A7W6BWJ9"/>
<sequence length="429" mass="48284">MCPWLVDENLGRLFRARSKNVLQAMDRSGHAGRLPKVMTGPRAHFLAAAYRRLVKGMADPATQTPLRAWVRELKRAGPPPYEFDDTRRTLWLSRVGLWDIDPNEQVELEQHHLYAYAQWQAADPSLWGNPAAGIVHSAVQLGFASELEWAGGKKEPTFTDALVARIGKEAAELLDSINMSPTDLPPGMFLHFLTVNMQTSRDELDSDLAIVVGLRIEGRPVYRVCLLQAKWRPDHGGKIGVRGGRQLTGLRGTGMGFYLFYPASSPEKYDRFRFASVVSAEDVFQDVWGLGEPPRFQSVDTLGSPFGNAWDLPTFVSRLLDPMVSGAWLTFDTLDEVKEALRGERVLPLTQRRLVAFDTTENDMLVATLESLYDPGPDEPEPDKPQPFITKRRLKPPPAHDLDNDPEDEPEGAEEELRFRRQRGWNPFG</sequence>
<evidence type="ECO:0000256" key="1">
    <source>
        <dbReference type="SAM" id="MobiDB-lite"/>
    </source>
</evidence>
<evidence type="ECO:0000313" key="3">
    <source>
        <dbReference type="Proteomes" id="UP000531216"/>
    </source>
</evidence>
<name>A0A7W6BWJ9_9HYPH</name>
<dbReference type="EMBL" id="JACIDO010000008">
    <property type="protein sequence ID" value="MBB3937374.1"/>
    <property type="molecule type" value="Genomic_DNA"/>
</dbReference>
<proteinExistence type="predicted"/>
<gene>
    <name evidence="2" type="ORF">GGR05_003540</name>
</gene>
<feature type="region of interest" description="Disordered" evidence="1">
    <location>
        <begin position="371"/>
        <end position="429"/>
    </location>
</feature>
<reference evidence="2 3" key="1">
    <citation type="submission" date="2020-08" db="EMBL/GenBank/DDBJ databases">
        <title>Genomic Encyclopedia of Type Strains, Phase IV (KMG-IV): sequencing the most valuable type-strain genomes for metagenomic binning, comparative biology and taxonomic classification.</title>
        <authorList>
            <person name="Goeker M."/>
        </authorList>
    </citation>
    <scope>NUCLEOTIDE SEQUENCE [LARGE SCALE GENOMIC DNA]</scope>
    <source>
        <strain evidence="2 3">DSM 25024</strain>
    </source>
</reference>
<evidence type="ECO:0000313" key="2">
    <source>
        <dbReference type="EMBL" id="MBB3937374.1"/>
    </source>
</evidence>
<dbReference type="RefSeq" id="WP_139224653.1">
    <property type="nucleotide sequence ID" value="NZ_FOOA01000012.1"/>
</dbReference>
<organism evidence="2 3">
    <name type="scientific">Aureimonas phyllosphaerae</name>
    <dbReference type="NCBI Taxonomy" id="1166078"/>
    <lineage>
        <taxon>Bacteria</taxon>
        <taxon>Pseudomonadati</taxon>
        <taxon>Pseudomonadota</taxon>
        <taxon>Alphaproteobacteria</taxon>
        <taxon>Hyphomicrobiales</taxon>
        <taxon>Aurantimonadaceae</taxon>
        <taxon>Aureimonas</taxon>
    </lineage>
</organism>
<accession>A0A7W6BWJ9</accession>
<dbReference type="Proteomes" id="UP000531216">
    <property type="component" value="Unassembled WGS sequence"/>
</dbReference>